<dbReference type="GO" id="GO:0020037">
    <property type="term" value="F:heme binding"/>
    <property type="evidence" value="ECO:0007669"/>
    <property type="project" value="InterPro"/>
</dbReference>
<dbReference type="NCBIfam" id="TIGR02604">
    <property type="entry name" value="Piru_Ver_Nterm"/>
    <property type="match status" value="1"/>
</dbReference>
<evidence type="ECO:0000259" key="5">
    <source>
        <dbReference type="PROSITE" id="PS51007"/>
    </source>
</evidence>
<dbReference type="Gene3D" id="1.10.760.10">
    <property type="entry name" value="Cytochrome c-like domain"/>
    <property type="match status" value="1"/>
</dbReference>
<dbReference type="InterPro" id="IPR016024">
    <property type="entry name" value="ARM-type_fold"/>
</dbReference>
<dbReference type="PANTHER" id="PTHR33546:SF1">
    <property type="entry name" value="LARGE, MULTIFUNCTIONAL SECRETED PROTEIN"/>
    <property type="match status" value="1"/>
</dbReference>
<gene>
    <name evidence="6" type="ORF">ESB04_06920</name>
</gene>
<name>A0A4Q1C0D9_9BACT</name>
<dbReference type="PANTHER" id="PTHR33546">
    <property type="entry name" value="LARGE, MULTIFUNCTIONAL SECRETED PROTEIN-RELATED"/>
    <property type="match status" value="1"/>
</dbReference>
<comment type="caution">
    <text evidence="6">The sequence shown here is derived from an EMBL/GenBank/DDBJ whole genome shotgun (WGS) entry which is preliminary data.</text>
</comment>
<dbReference type="Proteomes" id="UP000289455">
    <property type="component" value="Unassembled WGS sequence"/>
</dbReference>
<dbReference type="GO" id="GO:0009055">
    <property type="term" value="F:electron transfer activity"/>
    <property type="evidence" value="ECO:0007669"/>
    <property type="project" value="InterPro"/>
</dbReference>
<dbReference type="RefSeq" id="WP_129026995.1">
    <property type="nucleotide sequence ID" value="NZ_SDHY01000003.1"/>
</dbReference>
<dbReference type="Gene3D" id="2.120.10.30">
    <property type="entry name" value="TolB, C-terminal domain"/>
    <property type="match status" value="1"/>
</dbReference>
<dbReference type="InterPro" id="IPR036909">
    <property type="entry name" value="Cyt_c-like_dom_sf"/>
</dbReference>
<dbReference type="EMBL" id="SDHY01000003">
    <property type="protein sequence ID" value="RXK49898.1"/>
    <property type="molecule type" value="Genomic_DNA"/>
</dbReference>
<evidence type="ECO:0000313" key="7">
    <source>
        <dbReference type="Proteomes" id="UP000289455"/>
    </source>
</evidence>
<accession>A0A4Q1C0D9</accession>
<sequence length="1018" mass="113747">MKLTLLKKPVFYSATSLLAIFIAFSSFNKNQSARWGQVLLDSLNESQKRLSENALKGLKIHPELEITLFASEPMLQNPTNMDIDAQGRIWVVEAYNYRPNINGNPINSQGDRVLILEDTNGDGKADSRKIFYQSPELNAPLGIAVLDSMVIISQSPYIWKMFDDNRDGKADRKEIMFQGIGGEQHDHGAHTFTFGPDGKLYFNFGNEGGQLLNAQGKPVLDQDGDPIGPKKYKQGMVFRCNVDGSQVEVLGHNFRNNYEVAVDSYGGLWQSDNDDDGNKGVRINFVMEHGNYGYRDEMSDAGWSANRTNMEAEIPRRHWHLNDPGVVPNLLQTGSGSPTGMILYEGNLLPAAFHNQMIHCDAGPNVVRSYPVKAQGAGFEASILPVVEGVNDQWFRPADVTTAPDGSIFIADWYDPGVGGHQAGDQTRGRIYRVAPKDHTYLVKAMPLDNPSKAIAALENPNLAQRYLAFKKLQTWGKLAEPVLEKAYLNNPNPRMKARAFWALMQTNQAQKYLKLAAQDANPDIRMMAIRQAKRGNFSQWKSLASQWVQDKNPQVRRELAIALRHIKDPQADQIWAQLAQQHDGQDRWYLEALGIGADGDWNSRLSAYLGLKVNPNTLAFKDVVWRARTEIALPYIFTELKSKVDLSQKLRYFRALDFIPSDKKSNMLMEIISSDFQGQTEAQLIGLRHIDPNYIASNSDAKKVLRDLLNKTSEADYLELVEKYELAEEKDKVLGMILSGKQSRKAGTVLYKLTGGAELVKQTFQKGSEEQQKAIIESIRWIGQKQTLSLLFEAMNQQNLSMSIRKEAARSLGNSGNGENFVLDILKNKQVSAEFIPSVVESVSRTWRKAVRMEANSYLGAVSQQAKTKHPDLNTLLGQKGNAQAGIKVFVDQCSMCHQVYNEGIDFGPKLSEIGSKLSKDGMYVSILHPNAGINFGYETYEITSKSGETYQGIITSKNETDIILKLPGGMVQNFKTSSLKSVKQLPHSMMPEGLADAMSTPELINLVEYLTTLKKK</sequence>
<protein>
    <submittedName>
        <fullName evidence="6">Dehydrogenase</fullName>
    </submittedName>
</protein>
<dbReference type="InterPro" id="IPR011041">
    <property type="entry name" value="Quinoprot_gluc/sorb_DH_b-prop"/>
</dbReference>
<dbReference type="SUPFAM" id="SSF48431">
    <property type="entry name" value="Lipovitellin-phosvitin complex, superhelical domain"/>
    <property type="match status" value="1"/>
</dbReference>
<dbReference type="InterPro" id="IPR013428">
    <property type="entry name" value="Membrane-bound_put_N"/>
</dbReference>
<dbReference type="SUPFAM" id="SSF48371">
    <property type="entry name" value="ARM repeat"/>
    <property type="match status" value="1"/>
</dbReference>
<dbReference type="AlphaFoldDB" id="A0A4Q1C0D9"/>
<dbReference type="Pfam" id="PF23500">
    <property type="entry name" value="DUF7133"/>
    <property type="match status" value="1"/>
</dbReference>
<evidence type="ECO:0000256" key="1">
    <source>
        <dbReference type="ARBA" id="ARBA00022617"/>
    </source>
</evidence>
<dbReference type="Pfam" id="PF13646">
    <property type="entry name" value="HEAT_2"/>
    <property type="match status" value="1"/>
</dbReference>
<dbReference type="PROSITE" id="PS51007">
    <property type="entry name" value="CYTC"/>
    <property type="match status" value="1"/>
</dbReference>
<reference evidence="6 7" key="1">
    <citation type="submission" date="2019-01" db="EMBL/GenBank/DDBJ databases">
        <title>Cytophagaceae bacterium strain CAR-16.</title>
        <authorList>
            <person name="Chen W.-M."/>
        </authorList>
    </citation>
    <scope>NUCLEOTIDE SEQUENCE [LARGE SCALE GENOMIC DNA]</scope>
    <source>
        <strain evidence="6 7">CAR-16</strain>
    </source>
</reference>
<keyword evidence="2 4" id="KW-0479">Metal-binding</keyword>
<feature type="domain" description="Cytochrome c" evidence="5">
    <location>
        <begin position="882"/>
        <end position="1016"/>
    </location>
</feature>
<dbReference type="SUPFAM" id="SSF50952">
    <property type="entry name" value="Soluble quinoprotein glucose dehydrogenase"/>
    <property type="match status" value="1"/>
</dbReference>
<keyword evidence="3 4" id="KW-0408">Iron</keyword>
<keyword evidence="1 4" id="KW-0349">Heme</keyword>
<dbReference type="InterPro" id="IPR011030">
    <property type="entry name" value="Lipovitellin_superhlx_dom"/>
</dbReference>
<evidence type="ECO:0000256" key="3">
    <source>
        <dbReference type="ARBA" id="ARBA00023004"/>
    </source>
</evidence>
<dbReference type="NCBIfam" id="TIGR02603">
    <property type="entry name" value="CxxCH_TIGR02603"/>
    <property type="match status" value="1"/>
</dbReference>
<dbReference type="InterPro" id="IPR011989">
    <property type="entry name" value="ARM-like"/>
</dbReference>
<dbReference type="Pfam" id="PF00034">
    <property type="entry name" value="Cytochrom_C"/>
    <property type="match status" value="1"/>
</dbReference>
<dbReference type="InterPro" id="IPR009056">
    <property type="entry name" value="Cyt_c-like_dom"/>
</dbReference>
<dbReference type="SUPFAM" id="SSF46626">
    <property type="entry name" value="Cytochrome c"/>
    <property type="match status" value="1"/>
</dbReference>
<dbReference type="InterPro" id="IPR013427">
    <property type="entry name" value="Haem-bd_dom_put"/>
</dbReference>
<dbReference type="Gene3D" id="1.25.10.10">
    <property type="entry name" value="Leucine-rich Repeat Variant"/>
    <property type="match status" value="1"/>
</dbReference>
<dbReference type="GO" id="GO:0046872">
    <property type="term" value="F:metal ion binding"/>
    <property type="evidence" value="ECO:0007669"/>
    <property type="project" value="UniProtKB-KW"/>
</dbReference>
<evidence type="ECO:0000313" key="6">
    <source>
        <dbReference type="EMBL" id="RXK49898.1"/>
    </source>
</evidence>
<dbReference type="InterPro" id="IPR011042">
    <property type="entry name" value="6-blade_b-propeller_TolB-like"/>
</dbReference>
<proteinExistence type="predicted"/>
<keyword evidence="7" id="KW-1185">Reference proteome</keyword>
<dbReference type="OrthoDB" id="9808161at2"/>
<organism evidence="6 7">
    <name type="scientific">Aquirufa rosea</name>
    <dbReference type="NCBI Taxonomy" id="2509241"/>
    <lineage>
        <taxon>Bacteria</taxon>
        <taxon>Pseudomonadati</taxon>
        <taxon>Bacteroidota</taxon>
        <taxon>Cytophagia</taxon>
        <taxon>Cytophagales</taxon>
        <taxon>Flectobacillaceae</taxon>
        <taxon>Aquirufa</taxon>
    </lineage>
</organism>
<dbReference type="InterPro" id="IPR055557">
    <property type="entry name" value="DUF7133"/>
</dbReference>
<evidence type="ECO:0000256" key="2">
    <source>
        <dbReference type="ARBA" id="ARBA00022723"/>
    </source>
</evidence>
<evidence type="ECO:0000256" key="4">
    <source>
        <dbReference type="PROSITE-ProRule" id="PRU00433"/>
    </source>
</evidence>